<dbReference type="GO" id="GO:0030154">
    <property type="term" value="P:cell differentiation"/>
    <property type="evidence" value="ECO:0007669"/>
    <property type="project" value="UniProtKB-ARBA"/>
</dbReference>
<feature type="compositionally biased region" description="Basic and acidic residues" evidence="3">
    <location>
        <begin position="831"/>
        <end position="845"/>
    </location>
</feature>
<feature type="compositionally biased region" description="Basic and acidic residues" evidence="3">
    <location>
        <begin position="851"/>
        <end position="871"/>
    </location>
</feature>
<dbReference type="SUPFAM" id="SSF48726">
    <property type="entry name" value="Immunoglobulin"/>
    <property type="match status" value="2"/>
</dbReference>
<feature type="compositionally biased region" description="Basic and acidic residues" evidence="3">
    <location>
        <begin position="1036"/>
        <end position="1052"/>
    </location>
</feature>
<keyword evidence="4" id="KW-0812">Transmembrane</keyword>
<feature type="domain" description="Fibronectin type-III" evidence="7">
    <location>
        <begin position="569"/>
        <end position="662"/>
    </location>
</feature>
<keyword evidence="5" id="KW-0732">Signal</keyword>
<feature type="region of interest" description="Disordered" evidence="3">
    <location>
        <begin position="663"/>
        <end position="745"/>
    </location>
</feature>
<feature type="compositionally biased region" description="Low complexity" evidence="3">
    <location>
        <begin position="785"/>
        <end position="795"/>
    </location>
</feature>
<dbReference type="InterPro" id="IPR003598">
    <property type="entry name" value="Ig_sub2"/>
</dbReference>
<dbReference type="PROSITE" id="PS50835">
    <property type="entry name" value="IG_LIKE"/>
    <property type="match status" value="2"/>
</dbReference>
<feature type="compositionally biased region" description="Basic and acidic residues" evidence="3">
    <location>
        <begin position="978"/>
        <end position="990"/>
    </location>
</feature>
<dbReference type="InterPro" id="IPR010629">
    <property type="entry name" value="Ins_allergen"/>
</dbReference>
<feature type="region of interest" description="Disordered" evidence="3">
    <location>
        <begin position="256"/>
        <end position="283"/>
    </location>
</feature>
<feature type="compositionally biased region" description="Basic and acidic residues" evidence="3">
    <location>
        <begin position="1075"/>
        <end position="1090"/>
    </location>
</feature>
<feature type="transmembrane region" description="Helical" evidence="4">
    <location>
        <begin position="1548"/>
        <end position="1575"/>
    </location>
</feature>
<keyword evidence="2" id="KW-0393">Immunoglobulin domain</keyword>
<dbReference type="CDD" id="cd00063">
    <property type="entry name" value="FN3"/>
    <property type="match status" value="2"/>
</dbReference>
<dbReference type="FunFam" id="2.60.40.10:FF:001806">
    <property type="entry name" value="Blast:Twitchin"/>
    <property type="match status" value="1"/>
</dbReference>
<dbReference type="InterPro" id="IPR036116">
    <property type="entry name" value="FN3_sf"/>
</dbReference>
<dbReference type="GO" id="GO:0030017">
    <property type="term" value="C:sarcomere"/>
    <property type="evidence" value="ECO:0007669"/>
    <property type="project" value="UniProtKB-ARBA"/>
</dbReference>
<feature type="region of interest" description="Disordered" evidence="3">
    <location>
        <begin position="1376"/>
        <end position="1498"/>
    </location>
</feature>
<dbReference type="InterPro" id="IPR013783">
    <property type="entry name" value="Ig-like_fold"/>
</dbReference>
<dbReference type="InterPro" id="IPR013098">
    <property type="entry name" value="Ig_I-set"/>
</dbReference>
<evidence type="ECO:0000259" key="7">
    <source>
        <dbReference type="PROSITE" id="PS50853"/>
    </source>
</evidence>
<dbReference type="PANTHER" id="PTHR13817:SF167">
    <property type="entry name" value="MYOMESIN AND MYOSIN BINDING PROTEIN"/>
    <property type="match status" value="1"/>
</dbReference>
<name>A0A8J6LE66_TENMO</name>
<feature type="region of interest" description="Disordered" evidence="3">
    <location>
        <begin position="970"/>
        <end position="1202"/>
    </location>
</feature>
<feature type="compositionally biased region" description="Polar residues" evidence="3">
    <location>
        <begin position="1448"/>
        <end position="1463"/>
    </location>
</feature>
<dbReference type="Proteomes" id="UP000719412">
    <property type="component" value="Unassembled WGS sequence"/>
</dbReference>
<feature type="compositionally biased region" description="Low complexity" evidence="3">
    <location>
        <begin position="1467"/>
        <end position="1484"/>
    </location>
</feature>
<evidence type="ECO:0000256" key="1">
    <source>
        <dbReference type="ARBA" id="ARBA00022737"/>
    </source>
</evidence>
<dbReference type="EMBL" id="JABDTM020021747">
    <property type="protein sequence ID" value="KAH0816308.1"/>
    <property type="molecule type" value="Genomic_DNA"/>
</dbReference>
<reference evidence="8" key="1">
    <citation type="journal article" date="2020" name="J Insects Food Feed">
        <title>The yellow mealworm (Tenebrio molitor) genome: a resource for the emerging insects as food and feed industry.</title>
        <authorList>
            <person name="Eriksson T."/>
            <person name="Andere A."/>
            <person name="Kelstrup H."/>
            <person name="Emery V."/>
            <person name="Picard C."/>
        </authorList>
    </citation>
    <scope>NUCLEOTIDE SEQUENCE</scope>
    <source>
        <strain evidence="8">Stoneville</strain>
        <tissue evidence="8">Whole head</tissue>
    </source>
</reference>
<dbReference type="PANTHER" id="PTHR13817">
    <property type="entry name" value="TITIN"/>
    <property type="match status" value="1"/>
</dbReference>
<feature type="signal peptide" evidence="5">
    <location>
        <begin position="1"/>
        <end position="17"/>
    </location>
</feature>
<feature type="compositionally biased region" description="Acidic residues" evidence="3">
    <location>
        <begin position="1091"/>
        <end position="1109"/>
    </location>
</feature>
<comment type="caution">
    <text evidence="8">The sequence shown here is derived from an EMBL/GenBank/DDBJ whole genome shotgun (WGS) entry which is preliminary data.</text>
</comment>
<dbReference type="FunFam" id="2.60.40.10:FF:000056">
    <property type="entry name" value="twitchin isoform X4"/>
    <property type="match status" value="1"/>
</dbReference>
<dbReference type="Pfam" id="PF06757">
    <property type="entry name" value="Ins_allergen_rp"/>
    <property type="match status" value="1"/>
</dbReference>
<dbReference type="GO" id="GO:0009653">
    <property type="term" value="P:anatomical structure morphogenesis"/>
    <property type="evidence" value="ECO:0007669"/>
    <property type="project" value="UniProtKB-ARBA"/>
</dbReference>
<feature type="domain" description="Ig-like" evidence="6">
    <location>
        <begin position="378"/>
        <end position="466"/>
    </location>
</feature>
<keyword evidence="4" id="KW-0472">Membrane</keyword>
<evidence type="ECO:0000256" key="2">
    <source>
        <dbReference type="ARBA" id="ARBA00023319"/>
    </source>
</evidence>
<feature type="region of interest" description="Disordered" evidence="3">
    <location>
        <begin position="776"/>
        <end position="877"/>
    </location>
</feature>
<feature type="compositionally biased region" description="Basic residues" evidence="3">
    <location>
        <begin position="1432"/>
        <end position="1446"/>
    </location>
</feature>
<feature type="compositionally biased region" description="Pro residues" evidence="3">
    <location>
        <begin position="806"/>
        <end position="828"/>
    </location>
</feature>
<feature type="compositionally biased region" description="Basic and acidic residues" evidence="3">
    <location>
        <begin position="1164"/>
        <end position="1182"/>
    </location>
</feature>
<dbReference type="SMART" id="SM00060">
    <property type="entry name" value="FN3"/>
    <property type="match status" value="2"/>
</dbReference>
<dbReference type="InterPro" id="IPR050964">
    <property type="entry name" value="Striated_Muscle_Regulatory"/>
</dbReference>
<sequence length="1602" mass="180977">MLLSATLAFAILQSTLALPTAPPNFDASPLGQLANVLPAEELKQLKMKHLTSDPGFRAAVVYFKSPEWAELIADVRNTPEWIRYKAFLKEVGLDLDYLIQHVDHCVNATDTRDFKVEGVKPSLASFLQDVKMNLGIPIMKGLHEYVEKVGKTDDYKKVVEEMLSDKSKELLEKALAQPALIKMMDQLREMDANLGVRTDRSKKVHFAKAIFTETSRARFYLNIFTRERWQVHSIFISCWRSGDGLAEMIVCYGEHSQQAPSPTEKQETNRPSPPGKPHLSSDSELTPDLVTILWAKPIRDGGSPITGYLVEHRRTGSPHWVRATPLMVPFPELTLSGLEPGWRYQFRVRAENAVGLSDPSDASEPLTVTLQKYAITAPKFTEELKDVTVLENDKVEFLVHFLGQPAPKVCWFKDGFEIFSSRRTRILTESDKSILTIHQSALSDEGEIKCTATNKAGHASTKARLTLEAPPTVRLPRQYEDGLLFEIGEVLRLKVSVAGRPTPLVFWSHNGETIQNNDRYEIEYVDKCSILKLGEARRSDRGEYQVKAVNKIGEDLAAFLVTITDKPSPPSKARVVMTLGRSVTLSWGTPADDGGCKIGNYIVEYYRMGWNVWLKAATSRQLTTILGDLIEGSEYKFRVKAESPYGVSEPSEESDIVFIPDAKRGITSPQARSRSQPKDIIDEITAPVAAKRRSKARSHSSTAKAEALTNFLEQVPTRPDRIKIKSPPKTPEGSPKVPRKELNAEHIDRASLARELAYGSPEIKLKKAELDLPRVAYSKGKSPERSSVSPKSKSPSPAPNRTASPNLPPPVKTPSPNLPSPVRTPSPNLPVDEKSKSPSPKEKSKTPSPKETSKTPSPKDKRSFLREKSETFEESSEFMLVLYPEANEKGQRRSIEFDFDDYDIPPPISLSAPELGVEPPIFENLKPSASSTELLHERAMIRFSEAAAAEEEEQRNRRRKFSYDGQRSIDIPKIQINSKDDQDIVGLERKASRRRSSGSVVQQQLLWAQRRFSQKGSSDLGEIVENSKRQKSPKPALEEPPKKEMVRQRSESEEREEAEFERVRAKMALQGQSSLEKRSIDVVDEDKWMEEYEESLSESETESSEDERDFVEKSPPRVYSDEEEDTYHPGVMTTMKKPSDEPFEILTKRNRLPDPNFVPKPILKKTEDKVEPPKEVPLEVPRDITPTKTRSHSPRPQFRQPQEIVARERSQSLIQTTIGAPPNSKLFQRSMSLKEEAKDPEMNLLQSPKAAPGQNISAVATLCGFTAASIVIPEQLLKKKKDEEESKVVVDHYMDIVRSYGQKKKGVGPSWRTVEEEKKVWNAVDDEEEKPKEEKVVKEEEKLPQVIKAEEKILKVIQQPWKSAVEKPQPPKLIQHLWKTVEESEPPQTHWKEEEEPVKATEPVQTLRQEVSRRDRSPSPSPSPHRTSPIQHRGRSINHGPRKAARSKTPSKSPSRLENWSGRSQRKSSPSPMKMVKSTVRRSPSPSPVPLAKPRPKLKEIMTQTSIGLELNYSSDSRTSTPHDRRHEELVAKAEGKVRGFVEYATDLAMFAVACWLYLFSNELFAIPVLLVMVYRQLKSEVRKRIPGWIARRFNKTKTKKP</sequence>
<keyword evidence="9" id="KW-1185">Reference proteome</keyword>
<organism evidence="8 9">
    <name type="scientific">Tenebrio molitor</name>
    <name type="common">Yellow mealworm beetle</name>
    <dbReference type="NCBI Taxonomy" id="7067"/>
    <lineage>
        <taxon>Eukaryota</taxon>
        <taxon>Metazoa</taxon>
        <taxon>Ecdysozoa</taxon>
        <taxon>Arthropoda</taxon>
        <taxon>Hexapoda</taxon>
        <taxon>Insecta</taxon>
        <taxon>Pterygota</taxon>
        <taxon>Neoptera</taxon>
        <taxon>Endopterygota</taxon>
        <taxon>Coleoptera</taxon>
        <taxon>Polyphaga</taxon>
        <taxon>Cucujiformia</taxon>
        <taxon>Tenebrionidae</taxon>
        <taxon>Tenebrio</taxon>
    </lineage>
</organism>
<dbReference type="SMART" id="SM00408">
    <property type="entry name" value="IGc2"/>
    <property type="match status" value="2"/>
</dbReference>
<feature type="chain" id="PRO_5035319707" evidence="5">
    <location>
        <begin position="18"/>
        <end position="1602"/>
    </location>
</feature>
<dbReference type="Pfam" id="PF00041">
    <property type="entry name" value="fn3"/>
    <property type="match status" value="2"/>
</dbReference>
<evidence type="ECO:0000313" key="9">
    <source>
        <dbReference type="Proteomes" id="UP000719412"/>
    </source>
</evidence>
<dbReference type="InterPro" id="IPR003961">
    <property type="entry name" value="FN3_dom"/>
</dbReference>
<dbReference type="InterPro" id="IPR003599">
    <property type="entry name" value="Ig_sub"/>
</dbReference>
<reference evidence="8" key="2">
    <citation type="submission" date="2021-08" db="EMBL/GenBank/DDBJ databases">
        <authorList>
            <person name="Eriksson T."/>
        </authorList>
    </citation>
    <scope>NUCLEOTIDE SEQUENCE</scope>
    <source>
        <strain evidence="8">Stoneville</strain>
        <tissue evidence="8">Whole head</tissue>
    </source>
</reference>
<evidence type="ECO:0000256" key="3">
    <source>
        <dbReference type="SAM" id="MobiDB-lite"/>
    </source>
</evidence>
<dbReference type="InterPro" id="IPR007110">
    <property type="entry name" value="Ig-like_dom"/>
</dbReference>
<evidence type="ECO:0000256" key="5">
    <source>
        <dbReference type="SAM" id="SignalP"/>
    </source>
</evidence>
<dbReference type="SUPFAM" id="SSF49265">
    <property type="entry name" value="Fibronectin type III"/>
    <property type="match status" value="1"/>
</dbReference>
<dbReference type="PROSITE" id="PS50853">
    <property type="entry name" value="FN3"/>
    <property type="match status" value="2"/>
</dbReference>
<proteinExistence type="predicted"/>
<accession>A0A8J6LE66</accession>
<evidence type="ECO:0000256" key="4">
    <source>
        <dbReference type="SAM" id="Phobius"/>
    </source>
</evidence>
<protein>
    <submittedName>
        <fullName evidence="8">Uncharacterized protein</fullName>
    </submittedName>
</protein>
<dbReference type="SMART" id="SM00409">
    <property type="entry name" value="IG"/>
    <property type="match status" value="2"/>
</dbReference>
<feature type="compositionally biased region" description="Basic and acidic residues" evidence="3">
    <location>
        <begin position="1390"/>
        <end position="1399"/>
    </location>
</feature>
<feature type="domain" description="Ig-like" evidence="6">
    <location>
        <begin position="470"/>
        <end position="564"/>
    </location>
</feature>
<keyword evidence="4" id="KW-1133">Transmembrane helix</keyword>
<dbReference type="Gene3D" id="2.60.40.10">
    <property type="entry name" value="Immunoglobulins"/>
    <property type="match status" value="4"/>
</dbReference>
<dbReference type="FunFam" id="2.60.40.10:FF:000612">
    <property type="entry name" value="palladin isoform X1"/>
    <property type="match status" value="1"/>
</dbReference>
<dbReference type="FunFam" id="2.60.40.10:FF:000031">
    <property type="entry name" value="Myosin-binding protein C, slow type"/>
    <property type="match status" value="1"/>
</dbReference>
<dbReference type="Pfam" id="PF07679">
    <property type="entry name" value="I-set"/>
    <property type="match status" value="2"/>
</dbReference>
<keyword evidence="1" id="KW-0677">Repeat</keyword>
<evidence type="ECO:0000313" key="8">
    <source>
        <dbReference type="EMBL" id="KAH0816308.1"/>
    </source>
</evidence>
<feature type="domain" description="Fibronectin type-III" evidence="7">
    <location>
        <begin position="273"/>
        <end position="372"/>
    </location>
</feature>
<gene>
    <name evidence="8" type="ORF">GEV33_006484</name>
</gene>
<evidence type="ECO:0000259" key="6">
    <source>
        <dbReference type="PROSITE" id="PS50835"/>
    </source>
</evidence>
<dbReference type="InterPro" id="IPR036179">
    <property type="entry name" value="Ig-like_dom_sf"/>
</dbReference>